<dbReference type="InterPro" id="IPR005017">
    <property type="entry name" value="OMPP1/FadL/TodX"/>
</dbReference>
<dbReference type="Gene3D" id="2.40.160.60">
    <property type="entry name" value="Outer membrane protein transport protein (OMPP1/FadL/TodX)"/>
    <property type="match status" value="1"/>
</dbReference>
<comment type="similarity">
    <text evidence="2">Belongs to the OmpP1/FadL family.</text>
</comment>
<evidence type="ECO:0000256" key="4">
    <source>
        <dbReference type="ARBA" id="ARBA00022692"/>
    </source>
</evidence>
<comment type="subcellular location">
    <subcellularLocation>
        <location evidence="1">Cell outer membrane</location>
        <topology evidence="1">Multi-pass membrane protein</topology>
    </subcellularLocation>
</comment>
<gene>
    <name evidence="9" type="ORF">Bcop_1072</name>
</gene>
<organism evidence="9 10">
    <name type="scientific">Bacteroides coprosuis DSM 18011</name>
    <dbReference type="NCBI Taxonomy" id="679937"/>
    <lineage>
        <taxon>Bacteria</taxon>
        <taxon>Pseudomonadati</taxon>
        <taxon>Bacteroidota</taxon>
        <taxon>Bacteroidia</taxon>
        <taxon>Bacteroidales</taxon>
        <taxon>Bacteroidaceae</taxon>
        <taxon>Bacteroides</taxon>
    </lineage>
</organism>
<proteinExistence type="inferred from homology"/>
<evidence type="ECO:0000256" key="7">
    <source>
        <dbReference type="ARBA" id="ARBA00023237"/>
    </source>
</evidence>
<protein>
    <submittedName>
        <fullName evidence="9">Putative outer membrane protein</fullName>
    </submittedName>
</protein>
<dbReference type="SUPFAM" id="SSF56935">
    <property type="entry name" value="Porins"/>
    <property type="match status" value="1"/>
</dbReference>
<feature type="chain" id="PRO_5003309529" evidence="8">
    <location>
        <begin position="21"/>
        <end position="485"/>
    </location>
</feature>
<sequence length="485" mass="53627">MVKKLLLFSALIVVSFATFAGGLLTNTNQHITYLRYLARQSSTEIDAIYYNPAGTGFLKEGWSFSLNGQSAFQTRTIHSTFGNEKFPGFAGSVDNKGNYTKKFKGDASAPIIPSLFGAYKNGHWTFSGSFSVTGGGGKATFDDGLASFESNVALLPNLLSKDFPGTSKYRLDSYMEGSQIIYGLQMGAAYQINENWSVYGGVRMNYVSNEYYGYVRDISANIGGKEMVEVAPYMNSLAKEMLYTAGFLQAQGKLEEAEQYRQLSAKIEKTAERAGDQELDCTQSGWGVTPIIGLHFRSGKWDAGIKYEMNTKLNVENKTKHDTTGKFKHGVNTPNDIPSVLTVGATYRILPTLRASVGYNHFFDTHAKMADNKQDHIKQGTNEYLGGVEWDICRWAQVSGGLQRTKYGVTDNYQSDMSFAVSSMSYGFGAGFMLAENVKLNVAYFWTDYGKHTKNTDNYNGTNLPGMDVFSRTNKVFGVGLDFSF</sequence>
<evidence type="ECO:0000256" key="8">
    <source>
        <dbReference type="SAM" id="SignalP"/>
    </source>
</evidence>
<keyword evidence="3" id="KW-1134">Transmembrane beta strand</keyword>
<evidence type="ECO:0000313" key="9">
    <source>
        <dbReference type="EMBL" id="EGJ71279.1"/>
    </source>
</evidence>
<evidence type="ECO:0000313" key="10">
    <source>
        <dbReference type="Proteomes" id="UP000018439"/>
    </source>
</evidence>
<accession>F3ZTP8</accession>
<evidence type="ECO:0000256" key="5">
    <source>
        <dbReference type="ARBA" id="ARBA00022729"/>
    </source>
</evidence>
<dbReference type="PANTHER" id="PTHR35093">
    <property type="entry name" value="OUTER MEMBRANE PROTEIN NMB0088-RELATED"/>
    <property type="match status" value="1"/>
</dbReference>
<dbReference type="GO" id="GO:0009279">
    <property type="term" value="C:cell outer membrane"/>
    <property type="evidence" value="ECO:0007669"/>
    <property type="project" value="UniProtKB-SubCell"/>
</dbReference>
<keyword evidence="4" id="KW-0812">Transmembrane</keyword>
<keyword evidence="5 8" id="KW-0732">Signal</keyword>
<dbReference type="PANTHER" id="PTHR35093:SF8">
    <property type="entry name" value="OUTER MEMBRANE PROTEIN NMB0088-RELATED"/>
    <property type="match status" value="1"/>
</dbReference>
<dbReference type="GO" id="GO:0015483">
    <property type="term" value="F:long-chain fatty acid transporting porin activity"/>
    <property type="evidence" value="ECO:0007669"/>
    <property type="project" value="TreeGrafter"/>
</dbReference>
<dbReference type="HOGENOM" id="CLU_537311_0_0_10"/>
<keyword evidence="6" id="KW-0472">Membrane</keyword>
<dbReference type="eggNOG" id="COG2067">
    <property type="taxonomic scope" value="Bacteria"/>
</dbReference>
<keyword evidence="10" id="KW-1185">Reference proteome</keyword>
<evidence type="ECO:0000256" key="6">
    <source>
        <dbReference type="ARBA" id="ARBA00023136"/>
    </source>
</evidence>
<dbReference type="STRING" id="679937.Bcop_1072"/>
<evidence type="ECO:0000256" key="3">
    <source>
        <dbReference type="ARBA" id="ARBA00022452"/>
    </source>
</evidence>
<dbReference type="AlphaFoldDB" id="F3ZTP8"/>
<evidence type="ECO:0000256" key="2">
    <source>
        <dbReference type="ARBA" id="ARBA00008163"/>
    </source>
</evidence>
<keyword evidence="7" id="KW-0998">Cell outer membrane</keyword>
<dbReference type="EMBL" id="CM001167">
    <property type="protein sequence ID" value="EGJ71279.1"/>
    <property type="molecule type" value="Genomic_DNA"/>
</dbReference>
<name>F3ZTP8_9BACE</name>
<evidence type="ECO:0000256" key="1">
    <source>
        <dbReference type="ARBA" id="ARBA00004571"/>
    </source>
</evidence>
<feature type="signal peptide" evidence="8">
    <location>
        <begin position="1"/>
        <end position="20"/>
    </location>
</feature>
<dbReference type="Proteomes" id="UP000018439">
    <property type="component" value="Chromosome"/>
</dbReference>
<dbReference type="OrthoDB" id="9765839at2"/>
<reference evidence="9 10" key="1">
    <citation type="journal article" date="2011" name="Stand. Genomic Sci.">
        <title>Non-contiguous finished genome sequence of Bacteroides coprosuis type strain (PC139).</title>
        <authorList>
            <person name="Land M."/>
            <person name="Held B."/>
            <person name="Gronow S."/>
            <person name="Abt B."/>
            <person name="Lucas S."/>
            <person name="Del Rio T.G."/>
            <person name="Nolan M."/>
            <person name="Tice H."/>
            <person name="Cheng J.F."/>
            <person name="Pitluck S."/>
            <person name="Liolios K."/>
            <person name="Pagani I."/>
            <person name="Ivanova N."/>
            <person name="Mavromatis K."/>
            <person name="Mikhailova N."/>
            <person name="Pati A."/>
            <person name="Tapia R."/>
            <person name="Han C."/>
            <person name="Goodwin L."/>
            <person name="Chen A."/>
            <person name="Palaniappan K."/>
            <person name="Hauser L."/>
            <person name="Brambilla E.M."/>
            <person name="Rohde M."/>
            <person name="Goker M."/>
            <person name="Detter J.C."/>
            <person name="Woyke T."/>
            <person name="Bristow J."/>
            <person name="Eisen J.A."/>
            <person name="Markowitz V."/>
            <person name="Hugenholtz P."/>
            <person name="Kyrpides N.C."/>
            <person name="Klenk H.P."/>
            <person name="Lapidus A."/>
        </authorList>
    </citation>
    <scope>NUCLEOTIDE SEQUENCE</scope>
    <source>
        <strain evidence="9 10">DSM 18011</strain>
    </source>
</reference>